<dbReference type="Proteomes" id="UP000283458">
    <property type="component" value="Unassembled WGS sequence"/>
</dbReference>
<dbReference type="AlphaFoldDB" id="A0A418W1Z1"/>
<dbReference type="PROSITE" id="PS51186">
    <property type="entry name" value="GNAT"/>
    <property type="match status" value="1"/>
</dbReference>
<evidence type="ECO:0000256" key="1">
    <source>
        <dbReference type="ARBA" id="ARBA00022679"/>
    </source>
</evidence>
<sequence length="231" mass="24598">MPPWRAAASKAASAVNGRRGMAGVFPFTVRKTHTPALRSQWTRRAAGGSIPGMDTQSPPHFSITTVNRLDDPSLRAGLEHLLTDAVASGASVGFHAPLDPARNAAFWDDVASAIASGGLRLLVARDGAGRVIGAVQLALSPKQNSPHRADVQKLLVLTDQRGRGVATALMNALYDLARSLGRNLLELDTRAGDFGEPFYSRAGWERAGVLPGHTLEADGSFHDAVMFCRRL</sequence>
<feature type="domain" description="N-acetyltransferase" evidence="3">
    <location>
        <begin position="65"/>
        <end position="231"/>
    </location>
</feature>
<keyword evidence="2" id="KW-0012">Acyltransferase</keyword>
<dbReference type="PANTHER" id="PTHR43877">
    <property type="entry name" value="AMINOALKYLPHOSPHONATE N-ACETYLTRANSFERASE-RELATED-RELATED"/>
    <property type="match status" value="1"/>
</dbReference>
<dbReference type="InterPro" id="IPR016181">
    <property type="entry name" value="Acyl_CoA_acyltransferase"/>
</dbReference>
<protein>
    <submittedName>
        <fullName evidence="4">GNAT family N-acetyltransferase</fullName>
    </submittedName>
</protein>
<evidence type="ECO:0000313" key="5">
    <source>
        <dbReference type="Proteomes" id="UP000283458"/>
    </source>
</evidence>
<reference evidence="4 5" key="1">
    <citation type="submission" date="2018-09" db="EMBL/GenBank/DDBJ databases">
        <authorList>
            <person name="Zhu H."/>
        </authorList>
    </citation>
    <scope>NUCLEOTIDE SEQUENCE [LARGE SCALE GENOMIC DNA]</scope>
    <source>
        <strain evidence="4 5">K2W22B-5</strain>
    </source>
</reference>
<accession>A0A418W1Z1</accession>
<dbReference type="Gene3D" id="3.40.630.30">
    <property type="match status" value="1"/>
</dbReference>
<dbReference type="InterPro" id="IPR000182">
    <property type="entry name" value="GNAT_dom"/>
</dbReference>
<dbReference type="EMBL" id="QYUL01000001">
    <property type="protein sequence ID" value="RJF84021.1"/>
    <property type="molecule type" value="Genomic_DNA"/>
</dbReference>
<dbReference type="InterPro" id="IPR050832">
    <property type="entry name" value="Bact_Acetyltransf"/>
</dbReference>
<gene>
    <name evidence="4" type="ORF">D3877_05250</name>
</gene>
<keyword evidence="5" id="KW-1185">Reference proteome</keyword>
<comment type="caution">
    <text evidence="4">The sequence shown here is derived from an EMBL/GenBank/DDBJ whole genome shotgun (WGS) entry which is preliminary data.</text>
</comment>
<dbReference type="Pfam" id="PF00583">
    <property type="entry name" value="Acetyltransf_1"/>
    <property type="match status" value="1"/>
</dbReference>
<dbReference type="GO" id="GO:0016747">
    <property type="term" value="F:acyltransferase activity, transferring groups other than amino-acyl groups"/>
    <property type="evidence" value="ECO:0007669"/>
    <property type="project" value="InterPro"/>
</dbReference>
<organism evidence="4 5">
    <name type="scientific">Azospirillum cavernae</name>
    <dbReference type="NCBI Taxonomy" id="2320860"/>
    <lineage>
        <taxon>Bacteria</taxon>
        <taxon>Pseudomonadati</taxon>
        <taxon>Pseudomonadota</taxon>
        <taxon>Alphaproteobacteria</taxon>
        <taxon>Rhodospirillales</taxon>
        <taxon>Azospirillaceae</taxon>
        <taxon>Azospirillum</taxon>
    </lineage>
</organism>
<evidence type="ECO:0000313" key="4">
    <source>
        <dbReference type="EMBL" id="RJF84021.1"/>
    </source>
</evidence>
<dbReference type="CDD" id="cd04301">
    <property type="entry name" value="NAT_SF"/>
    <property type="match status" value="1"/>
</dbReference>
<dbReference type="SUPFAM" id="SSF55729">
    <property type="entry name" value="Acyl-CoA N-acyltransferases (Nat)"/>
    <property type="match status" value="1"/>
</dbReference>
<name>A0A418W1Z1_9PROT</name>
<keyword evidence="1 4" id="KW-0808">Transferase</keyword>
<evidence type="ECO:0000259" key="3">
    <source>
        <dbReference type="PROSITE" id="PS51186"/>
    </source>
</evidence>
<proteinExistence type="predicted"/>
<evidence type="ECO:0000256" key="2">
    <source>
        <dbReference type="ARBA" id="ARBA00023315"/>
    </source>
</evidence>